<proteinExistence type="predicted"/>
<keyword evidence="2" id="KW-1185">Reference proteome</keyword>
<reference evidence="1 2" key="1">
    <citation type="journal article" date="2013" name="Curr. Biol.">
        <title>The Genome of the Foraminiferan Reticulomyxa filosa.</title>
        <authorList>
            <person name="Glockner G."/>
            <person name="Hulsmann N."/>
            <person name="Schleicher M."/>
            <person name="Noegel A.A."/>
            <person name="Eichinger L."/>
            <person name="Gallinger C."/>
            <person name="Pawlowski J."/>
            <person name="Sierra R."/>
            <person name="Euteneuer U."/>
            <person name="Pillet L."/>
            <person name="Moustafa A."/>
            <person name="Platzer M."/>
            <person name="Groth M."/>
            <person name="Szafranski K."/>
            <person name="Schliwa M."/>
        </authorList>
    </citation>
    <scope>NUCLEOTIDE SEQUENCE [LARGE SCALE GENOMIC DNA]</scope>
</reference>
<sequence length="159" mass="18820">MLPLLFKQEESVDYSRLFECVLCVNRSEWINERQEGGSSNLMNTVRDQLTIHLCELKQSSQNLELNFDHHDHLEQGYKIITHLSKLRRLKQILPEMTPLRQRAHMPLEQKIHMTLSMIQHDFALVECENPLSQKQMQECLTQLKSYTTYLQCKFIFAGK</sequence>
<dbReference type="EMBL" id="ASPP01027770">
    <property type="protein sequence ID" value="ETO05794.1"/>
    <property type="molecule type" value="Genomic_DNA"/>
</dbReference>
<accession>X6LVZ5</accession>
<organism evidence="1 2">
    <name type="scientific">Reticulomyxa filosa</name>
    <dbReference type="NCBI Taxonomy" id="46433"/>
    <lineage>
        <taxon>Eukaryota</taxon>
        <taxon>Sar</taxon>
        <taxon>Rhizaria</taxon>
        <taxon>Retaria</taxon>
        <taxon>Foraminifera</taxon>
        <taxon>Monothalamids</taxon>
        <taxon>Reticulomyxidae</taxon>
        <taxon>Reticulomyxa</taxon>
    </lineage>
</organism>
<name>X6LVZ5_RETFI</name>
<dbReference type="Proteomes" id="UP000023152">
    <property type="component" value="Unassembled WGS sequence"/>
</dbReference>
<comment type="caution">
    <text evidence="1">The sequence shown here is derived from an EMBL/GenBank/DDBJ whole genome shotgun (WGS) entry which is preliminary data.</text>
</comment>
<evidence type="ECO:0000313" key="2">
    <source>
        <dbReference type="Proteomes" id="UP000023152"/>
    </source>
</evidence>
<dbReference type="AlphaFoldDB" id="X6LVZ5"/>
<protein>
    <submittedName>
        <fullName evidence="1">Uncharacterized protein</fullName>
    </submittedName>
</protein>
<evidence type="ECO:0000313" key="1">
    <source>
        <dbReference type="EMBL" id="ETO05794.1"/>
    </source>
</evidence>
<gene>
    <name evidence="1" type="ORF">RFI_31602</name>
</gene>